<evidence type="ECO:0000256" key="2">
    <source>
        <dbReference type="SAM" id="MobiDB-lite"/>
    </source>
</evidence>
<feature type="region of interest" description="Disordered" evidence="2">
    <location>
        <begin position="110"/>
        <end position="129"/>
    </location>
</feature>
<evidence type="ECO:0000313" key="5">
    <source>
        <dbReference type="Proteomes" id="UP000662111"/>
    </source>
</evidence>
<dbReference type="Gene3D" id="1.10.10.10">
    <property type="entry name" value="Winged helix-like DNA-binding domain superfamily/Winged helix DNA-binding domain"/>
    <property type="match status" value="1"/>
</dbReference>
<dbReference type="InterPro" id="IPR052520">
    <property type="entry name" value="ATL_DNA_repair"/>
</dbReference>
<dbReference type="EMBL" id="BMLB01000002">
    <property type="protein sequence ID" value="GGK61235.1"/>
    <property type="molecule type" value="Genomic_DNA"/>
</dbReference>
<dbReference type="GO" id="GO:0008168">
    <property type="term" value="F:methyltransferase activity"/>
    <property type="evidence" value="ECO:0007669"/>
    <property type="project" value="UniProtKB-KW"/>
</dbReference>
<dbReference type="InterPro" id="IPR014048">
    <property type="entry name" value="MethylDNA_cys_MeTrfase_DNA-bd"/>
</dbReference>
<dbReference type="CDD" id="cd06445">
    <property type="entry name" value="ATase"/>
    <property type="match status" value="1"/>
</dbReference>
<feature type="domain" description="Methylated-DNA-[protein]-cysteine S-methyltransferase DNA binding" evidence="3">
    <location>
        <begin position="7"/>
        <end position="64"/>
    </location>
</feature>
<keyword evidence="4" id="KW-0489">Methyltransferase</keyword>
<dbReference type="PANTHER" id="PTHR42942">
    <property type="entry name" value="6-O-METHYLGUANINE DNA METHYLTRANSFERASE"/>
    <property type="match status" value="1"/>
</dbReference>
<dbReference type="InterPro" id="IPR036388">
    <property type="entry name" value="WH-like_DNA-bd_sf"/>
</dbReference>
<evidence type="ECO:0000313" key="4">
    <source>
        <dbReference type="EMBL" id="GGK61235.1"/>
    </source>
</evidence>
<organism evidence="4 5">
    <name type="scientific">Ornithinimicrobium pekingense</name>
    <dbReference type="NCBI Taxonomy" id="384677"/>
    <lineage>
        <taxon>Bacteria</taxon>
        <taxon>Bacillati</taxon>
        <taxon>Actinomycetota</taxon>
        <taxon>Actinomycetes</taxon>
        <taxon>Micrococcales</taxon>
        <taxon>Ornithinimicrobiaceae</taxon>
        <taxon>Ornithinimicrobium</taxon>
    </lineage>
</organism>
<gene>
    <name evidence="4" type="ORF">GCM10011509_06930</name>
</gene>
<accession>A0ABQ2F7U7</accession>
<dbReference type="GO" id="GO:0032259">
    <property type="term" value="P:methylation"/>
    <property type="evidence" value="ECO:0007669"/>
    <property type="project" value="UniProtKB-KW"/>
</dbReference>
<dbReference type="Proteomes" id="UP000662111">
    <property type="component" value="Unassembled WGS sequence"/>
</dbReference>
<dbReference type="PANTHER" id="PTHR42942:SF1">
    <property type="entry name" value="ALKYLTRANSFERASE-LIKE PROTEIN 1"/>
    <property type="match status" value="1"/>
</dbReference>
<keyword evidence="1" id="KW-0227">DNA damage</keyword>
<dbReference type="RefSeq" id="WP_022920794.1">
    <property type="nucleotide sequence ID" value="NZ_BMLB01000002.1"/>
</dbReference>
<reference evidence="5" key="1">
    <citation type="journal article" date="2019" name="Int. J. Syst. Evol. Microbiol.">
        <title>The Global Catalogue of Microorganisms (GCM) 10K type strain sequencing project: providing services to taxonomists for standard genome sequencing and annotation.</title>
        <authorList>
            <consortium name="The Broad Institute Genomics Platform"/>
            <consortium name="The Broad Institute Genome Sequencing Center for Infectious Disease"/>
            <person name="Wu L."/>
            <person name="Ma J."/>
        </authorList>
    </citation>
    <scope>NUCLEOTIDE SEQUENCE [LARGE SCALE GENOMIC DNA]</scope>
    <source>
        <strain evidence="5">CGMCC 1.5362</strain>
    </source>
</reference>
<keyword evidence="5" id="KW-1185">Reference proteome</keyword>
<evidence type="ECO:0000259" key="3">
    <source>
        <dbReference type="Pfam" id="PF01035"/>
    </source>
</evidence>
<sequence length="129" mass="14050">MDDLLVERVLRAVELVPPGRVVSYGDLADLVGIGPRQVGSIMRHWGGDVTWWRVVSHAGDLGGGLLTRARPHWDAEGIAVKPNGLGCRIADYRADLALLAADYERAVADLPGDPARDQRRRARHTPARG</sequence>
<keyword evidence="4" id="KW-0808">Transferase</keyword>
<evidence type="ECO:0000256" key="1">
    <source>
        <dbReference type="ARBA" id="ARBA00022763"/>
    </source>
</evidence>
<dbReference type="Pfam" id="PF01035">
    <property type="entry name" value="DNA_binding_1"/>
    <property type="match status" value="1"/>
</dbReference>
<dbReference type="InterPro" id="IPR036217">
    <property type="entry name" value="MethylDNA_cys_MeTrfase_DNAb"/>
</dbReference>
<comment type="caution">
    <text evidence="4">The sequence shown here is derived from an EMBL/GenBank/DDBJ whole genome shotgun (WGS) entry which is preliminary data.</text>
</comment>
<dbReference type="SUPFAM" id="SSF46767">
    <property type="entry name" value="Methylated DNA-protein cysteine methyltransferase, C-terminal domain"/>
    <property type="match status" value="1"/>
</dbReference>
<protein>
    <submittedName>
        <fullName evidence="4">Methylated-DNA--protein-cysteine methyltransferase</fullName>
    </submittedName>
</protein>
<feature type="compositionally biased region" description="Basic residues" evidence="2">
    <location>
        <begin position="118"/>
        <end position="129"/>
    </location>
</feature>
<proteinExistence type="predicted"/>
<name>A0ABQ2F7U7_9MICO</name>